<keyword evidence="2" id="KW-1185">Reference proteome</keyword>
<evidence type="ECO:0000313" key="2">
    <source>
        <dbReference type="Proteomes" id="UP000243629"/>
    </source>
</evidence>
<proteinExistence type="predicted"/>
<dbReference type="Proteomes" id="UP000243629">
    <property type="component" value="Unassembled WGS sequence"/>
</dbReference>
<organism evidence="1 2">
    <name type="scientific">Halopseudomonas yangmingensis</name>
    <dbReference type="NCBI Taxonomy" id="1720063"/>
    <lineage>
        <taxon>Bacteria</taxon>
        <taxon>Pseudomonadati</taxon>
        <taxon>Pseudomonadota</taxon>
        <taxon>Gammaproteobacteria</taxon>
        <taxon>Pseudomonadales</taxon>
        <taxon>Pseudomonadaceae</taxon>
        <taxon>Halopseudomonas</taxon>
    </lineage>
</organism>
<dbReference type="AlphaFoldDB" id="A0A1I4URM9"/>
<name>A0A1I4URM9_9GAMM</name>
<dbReference type="STRING" id="1720063.SAMN05216217_1322"/>
<dbReference type="Pfam" id="PF13332">
    <property type="entry name" value="Fil_haemagg_2"/>
    <property type="match status" value="2"/>
</dbReference>
<dbReference type="GO" id="GO:0003824">
    <property type="term" value="F:catalytic activity"/>
    <property type="evidence" value="ECO:0007669"/>
    <property type="project" value="UniProtKB-ARBA"/>
</dbReference>
<dbReference type="InterPro" id="IPR025157">
    <property type="entry name" value="Hemagglutinin_rpt"/>
</dbReference>
<protein>
    <submittedName>
        <fullName evidence="1">Filamentous hemagglutinin</fullName>
    </submittedName>
</protein>
<sequence length="164" mass="17141">MLSGPVGVASRWIWLVINSIIEQQGAELVSGGDITLIAGSDLVAVASRIEATQQAYLIASNQLALLAAEDLDHSFYEKKEKGSFGLKSFRSDQVTRVTQQGTDITSGGDLALISGSNQTYQAANLQSGEDLTLSSGGSIAFEGVMDPGGWSRKFTTALATATPG</sequence>
<reference evidence="2" key="1">
    <citation type="submission" date="2016-10" db="EMBL/GenBank/DDBJ databases">
        <authorList>
            <person name="Varghese N."/>
            <person name="Submissions S."/>
        </authorList>
    </citation>
    <scope>NUCLEOTIDE SEQUENCE [LARGE SCALE GENOMIC DNA]</scope>
    <source>
        <strain evidence="2">DSM 24213</strain>
    </source>
</reference>
<accession>A0A1I4URM9</accession>
<evidence type="ECO:0000313" key="1">
    <source>
        <dbReference type="EMBL" id="SFM91410.1"/>
    </source>
</evidence>
<dbReference type="EMBL" id="FOUI01000032">
    <property type="protein sequence ID" value="SFM91410.1"/>
    <property type="molecule type" value="Genomic_DNA"/>
</dbReference>
<gene>
    <name evidence="1" type="ORF">SAMN05216217_1322</name>
</gene>